<dbReference type="Proteomes" id="UP000178085">
    <property type="component" value="Unassembled WGS sequence"/>
</dbReference>
<dbReference type="EMBL" id="METD01000001">
    <property type="protein sequence ID" value="OGB73670.1"/>
    <property type="molecule type" value="Genomic_DNA"/>
</dbReference>
<sequence length="389" mass="45550">MNKQTNKLPIPHISEAGLYALWKYANAERLVPRSLMRFEDMLSPTQDSIDNCAFRVALQFDLWGIEIDGMIFHTDLYAQYSKIGAETLKNHQEGKAEKMAKGIAPFLDNNFTFKQFADSAILFKKFGLGEWFEFPVQLKPNNKKRLDTLLDIYLNGFINDKLQIDSINWYKFEKQKESMLDTLRVLQLQFGDTFVLRGQYYQTKNNNWMSSEIRTWFDKTLPLHTLIALEKLGYLDIEAVWVIDMDVPPEDDDTDVFKIRLTLLDKAMAEIDAKYKTPARTSISQPASFDSKTSQLTFQTNKITISKTHNSNPHYLLKAIFKAPAKVWAVDEIWEKLFGKNIEYNPRKHWKKMYNATYDLNEEIAKQTRIRDFVIMKKTTLQLNKKYLK</sequence>
<evidence type="ECO:0000313" key="2">
    <source>
        <dbReference type="Proteomes" id="UP000178085"/>
    </source>
</evidence>
<proteinExistence type="predicted"/>
<gene>
    <name evidence="1" type="ORF">A3K51_02420</name>
</gene>
<protein>
    <submittedName>
        <fullName evidence="1">Uncharacterized protein</fullName>
    </submittedName>
</protein>
<accession>A0A1F4NQI7</accession>
<reference evidence="1 2" key="1">
    <citation type="journal article" date="2016" name="Nat. Commun.">
        <title>Thousands of microbial genomes shed light on interconnected biogeochemical processes in an aquifer system.</title>
        <authorList>
            <person name="Anantharaman K."/>
            <person name="Brown C.T."/>
            <person name="Hug L.A."/>
            <person name="Sharon I."/>
            <person name="Castelle C.J."/>
            <person name="Probst A.J."/>
            <person name="Thomas B.C."/>
            <person name="Singh A."/>
            <person name="Wilkins M.J."/>
            <person name="Karaoz U."/>
            <person name="Brodie E.L."/>
            <person name="Williams K.H."/>
            <person name="Hubbard S.S."/>
            <person name="Banfield J.F."/>
        </authorList>
    </citation>
    <scope>NUCLEOTIDE SEQUENCE [LARGE SCALE GENOMIC DNA]</scope>
</reference>
<name>A0A1F4NQI7_UNCK3</name>
<dbReference type="AlphaFoldDB" id="A0A1F4NQI7"/>
<evidence type="ECO:0000313" key="1">
    <source>
        <dbReference type="EMBL" id="OGB73670.1"/>
    </source>
</evidence>
<comment type="caution">
    <text evidence="1">The sequence shown here is derived from an EMBL/GenBank/DDBJ whole genome shotgun (WGS) entry which is preliminary data.</text>
</comment>
<organism evidence="1 2">
    <name type="scientific">candidate division Kazan bacterium RIFCSPLOWO2_01_FULL_45_19</name>
    <dbReference type="NCBI Taxonomy" id="1798538"/>
    <lineage>
        <taxon>Bacteria</taxon>
        <taxon>Bacteria division Kazan-3B-28</taxon>
    </lineage>
</organism>